<feature type="compositionally biased region" description="Basic and acidic residues" evidence="1">
    <location>
        <begin position="18"/>
        <end position="45"/>
    </location>
</feature>
<feature type="non-terminal residue" evidence="2">
    <location>
        <position position="84"/>
    </location>
</feature>
<comment type="caution">
    <text evidence="2">The sequence shown here is derived from an EMBL/GenBank/DDBJ whole genome shotgun (WGS) entry which is preliminary data.</text>
</comment>
<evidence type="ECO:0000313" key="2">
    <source>
        <dbReference type="EMBL" id="MCE0481506.1"/>
    </source>
</evidence>
<dbReference type="Proteomes" id="UP000823775">
    <property type="component" value="Unassembled WGS sequence"/>
</dbReference>
<accession>A0ABS8VPC4</accession>
<gene>
    <name evidence="2" type="ORF">HAX54_039305</name>
</gene>
<dbReference type="EMBL" id="JACEIK010005434">
    <property type="protein sequence ID" value="MCE0481506.1"/>
    <property type="molecule type" value="Genomic_DNA"/>
</dbReference>
<evidence type="ECO:0000313" key="3">
    <source>
        <dbReference type="Proteomes" id="UP000823775"/>
    </source>
</evidence>
<reference evidence="2 3" key="1">
    <citation type="journal article" date="2021" name="BMC Genomics">
        <title>Datura genome reveals duplications of psychoactive alkaloid biosynthetic genes and high mutation rate following tissue culture.</title>
        <authorList>
            <person name="Rajewski A."/>
            <person name="Carter-House D."/>
            <person name="Stajich J."/>
            <person name="Litt A."/>
        </authorList>
    </citation>
    <scope>NUCLEOTIDE SEQUENCE [LARGE SCALE GENOMIC DNA]</scope>
    <source>
        <strain evidence="2">AR-01</strain>
    </source>
</reference>
<protein>
    <submittedName>
        <fullName evidence="2">Uncharacterized protein</fullName>
    </submittedName>
</protein>
<organism evidence="2 3">
    <name type="scientific">Datura stramonium</name>
    <name type="common">Jimsonweed</name>
    <name type="synonym">Common thornapple</name>
    <dbReference type="NCBI Taxonomy" id="4076"/>
    <lineage>
        <taxon>Eukaryota</taxon>
        <taxon>Viridiplantae</taxon>
        <taxon>Streptophyta</taxon>
        <taxon>Embryophyta</taxon>
        <taxon>Tracheophyta</taxon>
        <taxon>Spermatophyta</taxon>
        <taxon>Magnoliopsida</taxon>
        <taxon>eudicotyledons</taxon>
        <taxon>Gunneridae</taxon>
        <taxon>Pentapetalae</taxon>
        <taxon>asterids</taxon>
        <taxon>lamiids</taxon>
        <taxon>Solanales</taxon>
        <taxon>Solanaceae</taxon>
        <taxon>Solanoideae</taxon>
        <taxon>Datureae</taxon>
        <taxon>Datura</taxon>
    </lineage>
</organism>
<proteinExistence type="predicted"/>
<keyword evidence="3" id="KW-1185">Reference proteome</keyword>
<evidence type="ECO:0000256" key="1">
    <source>
        <dbReference type="SAM" id="MobiDB-lite"/>
    </source>
</evidence>
<name>A0ABS8VPC4_DATST</name>
<sequence>MTLLLEEPYRASHLKKEKKIDTGHEIYHPKQHEQELGTRAGEHGGGEEELDLIFRVLVGERQRIKGYRGYEVGSGQMFELGWSS</sequence>
<feature type="region of interest" description="Disordered" evidence="1">
    <location>
        <begin position="14"/>
        <end position="45"/>
    </location>
</feature>